<feature type="non-terminal residue" evidence="1">
    <location>
        <position position="1"/>
    </location>
</feature>
<comment type="caution">
    <text evidence="1">The sequence shown here is derived from an EMBL/GenBank/DDBJ whole genome shotgun (WGS) entry which is preliminary data.</text>
</comment>
<sequence>IDFFRLKSDLLSVDVVVRVVISGSVGISGRNRVHNVGGSVRGRRGVVVLLLRARVRVGNVVRGGRGIVVGLLLLLVVRVRRGVVECLLGVRVGVVIVGRGVGGCSSLGDRESVVVRVGIVVVVLCLGDGEKGKEKAE</sequence>
<name>A0AAV5USA0_9BILA</name>
<keyword evidence="2" id="KW-1185">Reference proteome</keyword>
<proteinExistence type="predicted"/>
<reference evidence="1" key="1">
    <citation type="submission" date="2023-10" db="EMBL/GenBank/DDBJ databases">
        <title>Genome assembly of Pristionchus species.</title>
        <authorList>
            <person name="Yoshida K."/>
            <person name="Sommer R.J."/>
        </authorList>
    </citation>
    <scope>NUCLEOTIDE SEQUENCE</scope>
    <source>
        <strain evidence="1">RS5133</strain>
    </source>
</reference>
<gene>
    <name evidence="1" type="ORF">PFISCL1PPCAC_1337</name>
</gene>
<protein>
    <submittedName>
        <fullName evidence="1">Uncharacterized protein</fullName>
    </submittedName>
</protein>
<organism evidence="1 2">
    <name type="scientific">Pristionchus fissidentatus</name>
    <dbReference type="NCBI Taxonomy" id="1538716"/>
    <lineage>
        <taxon>Eukaryota</taxon>
        <taxon>Metazoa</taxon>
        <taxon>Ecdysozoa</taxon>
        <taxon>Nematoda</taxon>
        <taxon>Chromadorea</taxon>
        <taxon>Rhabditida</taxon>
        <taxon>Rhabditina</taxon>
        <taxon>Diplogasteromorpha</taxon>
        <taxon>Diplogasteroidea</taxon>
        <taxon>Neodiplogasteridae</taxon>
        <taxon>Pristionchus</taxon>
    </lineage>
</organism>
<feature type="non-terminal residue" evidence="1">
    <location>
        <position position="137"/>
    </location>
</feature>
<dbReference type="AlphaFoldDB" id="A0AAV5USA0"/>
<dbReference type="EMBL" id="BTSY01000001">
    <property type="protein sequence ID" value="GMT10040.1"/>
    <property type="molecule type" value="Genomic_DNA"/>
</dbReference>
<evidence type="ECO:0000313" key="2">
    <source>
        <dbReference type="Proteomes" id="UP001432322"/>
    </source>
</evidence>
<dbReference type="Proteomes" id="UP001432322">
    <property type="component" value="Unassembled WGS sequence"/>
</dbReference>
<evidence type="ECO:0000313" key="1">
    <source>
        <dbReference type="EMBL" id="GMT10040.1"/>
    </source>
</evidence>
<accession>A0AAV5USA0</accession>